<dbReference type="InterPro" id="IPR038666">
    <property type="entry name" value="SSP1_head-tail_sf"/>
</dbReference>
<dbReference type="Proteomes" id="UP000291613">
    <property type="component" value="Unassembled WGS sequence"/>
</dbReference>
<gene>
    <name evidence="1" type="ORF">EYR15_13865</name>
</gene>
<organism evidence="1 2">
    <name type="scientific">Hansschlegelia quercus</name>
    <dbReference type="NCBI Taxonomy" id="2528245"/>
    <lineage>
        <taxon>Bacteria</taxon>
        <taxon>Pseudomonadati</taxon>
        <taxon>Pseudomonadota</taxon>
        <taxon>Alphaproteobacteria</taxon>
        <taxon>Hyphomicrobiales</taxon>
        <taxon>Methylopilaceae</taxon>
        <taxon>Hansschlegelia</taxon>
    </lineage>
</organism>
<accession>A0A4Q9GFB1</accession>
<protein>
    <submittedName>
        <fullName evidence="1">Head-tail adaptor protein</fullName>
    </submittedName>
</protein>
<evidence type="ECO:0000313" key="2">
    <source>
        <dbReference type="Proteomes" id="UP000291613"/>
    </source>
</evidence>
<dbReference type="OrthoDB" id="7570189at2"/>
<comment type="caution">
    <text evidence="1">The sequence shown here is derived from an EMBL/GenBank/DDBJ whole genome shotgun (WGS) entry which is preliminary data.</text>
</comment>
<keyword evidence="2" id="KW-1185">Reference proteome</keyword>
<sequence>MRRRVAIDRPADIEDGVGGFVRGFAALAETFAEVEPVSSDQQEKGRALGLRTLWRVTIRARGDLGGGFRLRWRDQAFAVLSVRPLDSDGRFEELLCEEFSA</sequence>
<dbReference type="Pfam" id="PF05521">
    <property type="entry name" value="Phage_HCP"/>
    <property type="match status" value="1"/>
</dbReference>
<name>A0A4Q9GFB1_9HYPH</name>
<dbReference type="InterPro" id="IPR008767">
    <property type="entry name" value="Phage_SPP1_head-tail_adaptor"/>
</dbReference>
<evidence type="ECO:0000313" key="1">
    <source>
        <dbReference type="EMBL" id="TBN48762.1"/>
    </source>
</evidence>
<dbReference type="Gene3D" id="2.40.10.270">
    <property type="entry name" value="Bacteriophage SPP1 head-tail adaptor protein"/>
    <property type="match status" value="1"/>
</dbReference>
<proteinExistence type="predicted"/>
<reference evidence="1 2" key="1">
    <citation type="submission" date="2019-02" db="EMBL/GenBank/DDBJ databases">
        <title>Hansschlegelia quercus sp. nov., a novel methylotrophic bacterium from buds of oak (Quercus robur L.).</title>
        <authorList>
            <person name="Agafonova N.V."/>
            <person name="Kaparullina E.N."/>
            <person name="Grouzdev D.S."/>
            <person name="Doronina N.V."/>
        </authorList>
    </citation>
    <scope>NUCLEOTIDE SEQUENCE [LARGE SCALE GENOMIC DNA]</scope>
    <source>
        <strain evidence="1 2">Dub</strain>
    </source>
</reference>
<dbReference type="EMBL" id="SIUB01000007">
    <property type="protein sequence ID" value="TBN48762.1"/>
    <property type="molecule type" value="Genomic_DNA"/>
</dbReference>
<dbReference type="AlphaFoldDB" id="A0A4Q9GFB1"/>